<dbReference type="AlphaFoldDB" id="A0A4S8HKV8"/>
<proteinExistence type="predicted"/>
<dbReference type="OrthoDB" id="1100010at2"/>
<protein>
    <recommendedName>
        <fullName evidence="3">Lipoprotein</fullName>
    </recommendedName>
</protein>
<evidence type="ECO:0008006" key="3">
    <source>
        <dbReference type="Google" id="ProtNLM"/>
    </source>
</evidence>
<comment type="caution">
    <text evidence="1">The sequence shown here is derived from an EMBL/GenBank/DDBJ whole genome shotgun (WGS) entry which is preliminary data.</text>
</comment>
<dbReference type="PROSITE" id="PS51257">
    <property type="entry name" value="PROKAR_LIPOPROTEIN"/>
    <property type="match status" value="1"/>
</dbReference>
<accession>A0A4S8HKV8</accession>
<name>A0A4S8HKV8_9BACT</name>
<sequence length="140" mass="16050">MGRIIVLLLLSNIFLSAGCRRDTKNCHHNIAVYNTSNKPIYASISATYPDTSITVPNPVLSPETHKVAIQEKTLVFSIRDCVEVYYKYLLHSDTLVLFVFDASVLESNSWETVKQNDWVLKRYLFSLSDLKNKNFTIDYP</sequence>
<dbReference type="EMBL" id="STFF01000007">
    <property type="protein sequence ID" value="THU34989.1"/>
    <property type="molecule type" value="Genomic_DNA"/>
</dbReference>
<organism evidence="1 2">
    <name type="scientific">Niastella caeni</name>
    <dbReference type="NCBI Taxonomy" id="2569763"/>
    <lineage>
        <taxon>Bacteria</taxon>
        <taxon>Pseudomonadati</taxon>
        <taxon>Bacteroidota</taxon>
        <taxon>Chitinophagia</taxon>
        <taxon>Chitinophagales</taxon>
        <taxon>Chitinophagaceae</taxon>
        <taxon>Niastella</taxon>
    </lineage>
</organism>
<gene>
    <name evidence="1" type="ORF">FAM09_23675</name>
</gene>
<evidence type="ECO:0000313" key="2">
    <source>
        <dbReference type="Proteomes" id="UP000306918"/>
    </source>
</evidence>
<dbReference type="RefSeq" id="WP_136579632.1">
    <property type="nucleotide sequence ID" value="NZ_STFF01000007.1"/>
</dbReference>
<evidence type="ECO:0000313" key="1">
    <source>
        <dbReference type="EMBL" id="THU34989.1"/>
    </source>
</evidence>
<keyword evidence="2" id="KW-1185">Reference proteome</keyword>
<dbReference type="Proteomes" id="UP000306918">
    <property type="component" value="Unassembled WGS sequence"/>
</dbReference>
<reference evidence="1 2" key="1">
    <citation type="submission" date="2019-04" db="EMBL/GenBank/DDBJ databases">
        <title>Niastella caeni sp. nov., isolated from activated sludge.</title>
        <authorList>
            <person name="Sheng M."/>
        </authorList>
    </citation>
    <scope>NUCLEOTIDE SEQUENCE [LARGE SCALE GENOMIC DNA]</scope>
    <source>
        <strain evidence="1 2">HX-2-15</strain>
    </source>
</reference>